<evidence type="ECO:0000313" key="1">
    <source>
        <dbReference type="EMBL" id="THU79072.1"/>
    </source>
</evidence>
<dbReference type="Gene3D" id="3.40.50.300">
    <property type="entry name" value="P-loop containing nucleotide triphosphate hydrolases"/>
    <property type="match status" value="1"/>
</dbReference>
<gene>
    <name evidence="1" type="ORF">K435DRAFT_698701</name>
</gene>
<dbReference type="Proteomes" id="UP000297245">
    <property type="component" value="Unassembled WGS sequence"/>
</dbReference>
<accession>A0A4S8KTA3</accession>
<proteinExistence type="predicted"/>
<dbReference type="AlphaFoldDB" id="A0A4S8KTA3"/>
<evidence type="ECO:0000313" key="2">
    <source>
        <dbReference type="Proteomes" id="UP000297245"/>
    </source>
</evidence>
<dbReference type="OrthoDB" id="5976022at2759"/>
<protein>
    <submittedName>
        <fullName evidence="1">Uncharacterized protein</fullName>
    </submittedName>
</protein>
<name>A0A4S8KTA3_DENBC</name>
<sequence>QRYAIGIHGYVLVYSIASRTSFEMIQIIYDKIVDFSGVVDISCVIVGSKSDLGSSSLRIGTTMPG</sequence>
<reference evidence="1 2" key="1">
    <citation type="journal article" date="2019" name="Nat. Ecol. Evol.">
        <title>Megaphylogeny resolves global patterns of mushroom evolution.</title>
        <authorList>
            <person name="Varga T."/>
            <person name="Krizsan K."/>
            <person name="Foldi C."/>
            <person name="Dima B."/>
            <person name="Sanchez-Garcia M."/>
            <person name="Sanchez-Ramirez S."/>
            <person name="Szollosi G.J."/>
            <person name="Szarkandi J.G."/>
            <person name="Papp V."/>
            <person name="Albert L."/>
            <person name="Andreopoulos W."/>
            <person name="Angelini C."/>
            <person name="Antonin V."/>
            <person name="Barry K.W."/>
            <person name="Bougher N.L."/>
            <person name="Buchanan P."/>
            <person name="Buyck B."/>
            <person name="Bense V."/>
            <person name="Catcheside P."/>
            <person name="Chovatia M."/>
            <person name="Cooper J."/>
            <person name="Damon W."/>
            <person name="Desjardin D."/>
            <person name="Finy P."/>
            <person name="Geml J."/>
            <person name="Haridas S."/>
            <person name="Hughes K."/>
            <person name="Justo A."/>
            <person name="Karasinski D."/>
            <person name="Kautmanova I."/>
            <person name="Kiss B."/>
            <person name="Kocsube S."/>
            <person name="Kotiranta H."/>
            <person name="LaButti K.M."/>
            <person name="Lechner B.E."/>
            <person name="Liimatainen K."/>
            <person name="Lipzen A."/>
            <person name="Lukacs Z."/>
            <person name="Mihaltcheva S."/>
            <person name="Morgado L.N."/>
            <person name="Niskanen T."/>
            <person name="Noordeloos M.E."/>
            <person name="Ohm R.A."/>
            <person name="Ortiz-Santana B."/>
            <person name="Ovrebo C."/>
            <person name="Racz N."/>
            <person name="Riley R."/>
            <person name="Savchenko A."/>
            <person name="Shiryaev A."/>
            <person name="Soop K."/>
            <person name="Spirin V."/>
            <person name="Szebenyi C."/>
            <person name="Tomsovsky M."/>
            <person name="Tulloss R.E."/>
            <person name="Uehling J."/>
            <person name="Grigoriev I.V."/>
            <person name="Vagvolgyi C."/>
            <person name="Papp T."/>
            <person name="Martin F.M."/>
            <person name="Miettinen O."/>
            <person name="Hibbett D.S."/>
            <person name="Nagy L.G."/>
        </authorList>
    </citation>
    <scope>NUCLEOTIDE SEQUENCE [LARGE SCALE GENOMIC DNA]</scope>
    <source>
        <strain evidence="1 2">CBS 962.96</strain>
    </source>
</reference>
<feature type="non-terminal residue" evidence="1">
    <location>
        <position position="1"/>
    </location>
</feature>
<dbReference type="InterPro" id="IPR027417">
    <property type="entry name" value="P-loop_NTPase"/>
</dbReference>
<keyword evidence="2" id="KW-1185">Reference proteome</keyword>
<dbReference type="InterPro" id="IPR001806">
    <property type="entry name" value="Small_GTPase"/>
</dbReference>
<dbReference type="EMBL" id="ML180081">
    <property type="protein sequence ID" value="THU79072.1"/>
    <property type="molecule type" value="Genomic_DNA"/>
</dbReference>
<organism evidence="1 2">
    <name type="scientific">Dendrothele bispora (strain CBS 962.96)</name>
    <dbReference type="NCBI Taxonomy" id="1314807"/>
    <lineage>
        <taxon>Eukaryota</taxon>
        <taxon>Fungi</taxon>
        <taxon>Dikarya</taxon>
        <taxon>Basidiomycota</taxon>
        <taxon>Agaricomycotina</taxon>
        <taxon>Agaricomycetes</taxon>
        <taxon>Agaricomycetidae</taxon>
        <taxon>Agaricales</taxon>
        <taxon>Agaricales incertae sedis</taxon>
        <taxon>Dendrothele</taxon>
    </lineage>
</organism>
<dbReference type="GO" id="GO:0003924">
    <property type="term" value="F:GTPase activity"/>
    <property type="evidence" value="ECO:0007669"/>
    <property type="project" value="InterPro"/>
</dbReference>
<dbReference type="Pfam" id="PF00071">
    <property type="entry name" value="Ras"/>
    <property type="match status" value="1"/>
</dbReference>
<dbReference type="GO" id="GO:0005525">
    <property type="term" value="F:GTP binding"/>
    <property type="evidence" value="ECO:0007669"/>
    <property type="project" value="InterPro"/>
</dbReference>
<dbReference type="SUPFAM" id="SSF52540">
    <property type="entry name" value="P-loop containing nucleoside triphosphate hydrolases"/>
    <property type="match status" value="1"/>
</dbReference>